<dbReference type="GO" id="GO:0005793">
    <property type="term" value="C:endoplasmic reticulum-Golgi intermediate compartment"/>
    <property type="evidence" value="ECO:0007669"/>
    <property type="project" value="UniProtKB-UniRule"/>
</dbReference>
<evidence type="ECO:0000256" key="4">
    <source>
        <dbReference type="ARBA" id="ARBA00022824"/>
    </source>
</evidence>
<sequence length="241" mass="26495">MAYHLGYGAHGSKHRARTAPDPPPLFDDTSGGYSGEPGGYPAPGADVAFNVNHLLGDPMANVAMAYGSSIASHGKDMVHKELHRFVSVNKLKYFFAVDTAYVAKKLGLLVFPYTHQNWEVQYSRDVPLPPRQDLNAPDLYIPTMAFITYVLLAGMALGIQKRMILSVLTGLLFGSDGYYVALAWTSTALMYFIVRSLRTAALSPDSIAGPAPRQRLQLYLTLGAAAFQPLIIYWLTFHLVR</sequence>
<evidence type="ECO:0000313" key="12">
    <source>
        <dbReference type="RefSeq" id="XP_012413143.1"/>
    </source>
</evidence>
<evidence type="ECO:0000256" key="8">
    <source>
        <dbReference type="ARBA" id="ARBA00023136"/>
    </source>
</evidence>
<evidence type="ECO:0000256" key="10">
    <source>
        <dbReference type="SAM" id="MobiDB-lite"/>
    </source>
</evidence>
<keyword evidence="11" id="KW-1185">Reference proteome</keyword>
<feature type="transmembrane region" description="Helical" evidence="9">
    <location>
        <begin position="179"/>
        <end position="197"/>
    </location>
</feature>
<dbReference type="Pfam" id="PF03878">
    <property type="entry name" value="YIF1"/>
    <property type="match status" value="2"/>
</dbReference>
<feature type="region of interest" description="Disordered" evidence="10">
    <location>
        <begin position="1"/>
        <end position="33"/>
    </location>
</feature>
<evidence type="ECO:0000256" key="3">
    <source>
        <dbReference type="ARBA" id="ARBA00022692"/>
    </source>
</evidence>
<comment type="similarity">
    <text evidence="1 9">Belongs to the YIF1 family.</text>
</comment>
<evidence type="ECO:0000313" key="11">
    <source>
        <dbReference type="Proteomes" id="UP000248480"/>
    </source>
</evidence>
<name>A0A2Y9G1P5_TRIMA</name>
<keyword evidence="2 9" id="KW-0813">Transport</keyword>
<feature type="transmembrane region" description="Helical" evidence="9">
    <location>
        <begin position="218"/>
        <end position="236"/>
    </location>
</feature>
<feature type="transmembrane region" description="Helical" evidence="9">
    <location>
        <begin position="139"/>
        <end position="159"/>
    </location>
</feature>
<evidence type="ECO:0000256" key="1">
    <source>
        <dbReference type="ARBA" id="ARBA00009727"/>
    </source>
</evidence>
<evidence type="ECO:0000256" key="6">
    <source>
        <dbReference type="ARBA" id="ARBA00022989"/>
    </source>
</evidence>
<dbReference type="GeneID" id="101354701"/>
<keyword evidence="5 9" id="KW-0653">Protein transport</keyword>
<comment type="subcellular location">
    <subcellularLocation>
        <location evidence="9">Endoplasmic reticulum membrane</location>
        <topology evidence="9">Multi-pass membrane protein</topology>
    </subcellularLocation>
    <subcellularLocation>
        <location evidence="9">Golgi apparatus membrane</location>
        <topology evidence="9">Multi-pass membrane protein</topology>
    </subcellularLocation>
</comment>
<reference evidence="12" key="1">
    <citation type="submission" date="2025-08" db="UniProtKB">
        <authorList>
            <consortium name="RefSeq"/>
        </authorList>
    </citation>
    <scope>IDENTIFICATION</scope>
</reference>
<evidence type="ECO:0000256" key="7">
    <source>
        <dbReference type="ARBA" id="ARBA00023034"/>
    </source>
</evidence>
<keyword evidence="3 9" id="KW-0812">Transmembrane</keyword>
<keyword evidence="7 9" id="KW-0333">Golgi apparatus</keyword>
<dbReference type="GO" id="GO:0000139">
    <property type="term" value="C:Golgi membrane"/>
    <property type="evidence" value="ECO:0007669"/>
    <property type="project" value="UniProtKB-SubCell"/>
</dbReference>
<dbReference type="GO" id="GO:0030134">
    <property type="term" value="C:COPII-coated ER to Golgi transport vesicle"/>
    <property type="evidence" value="ECO:0007669"/>
    <property type="project" value="TreeGrafter"/>
</dbReference>
<dbReference type="CTD" id="10897"/>
<evidence type="ECO:0000256" key="9">
    <source>
        <dbReference type="RuleBase" id="RU368073"/>
    </source>
</evidence>
<keyword evidence="4 9" id="KW-0256">Endoplasmic reticulum</keyword>
<protein>
    <recommendedName>
        <fullName evidence="9">Protein YIF1</fullName>
    </recommendedName>
</protein>
<dbReference type="InterPro" id="IPR005578">
    <property type="entry name" value="Yif1_fam"/>
</dbReference>
<dbReference type="Proteomes" id="UP000248480">
    <property type="component" value="Unplaced"/>
</dbReference>
<accession>A0A2Y9G1P5</accession>
<dbReference type="PANTHER" id="PTHR14083:SF2">
    <property type="entry name" value="PROTEIN YIF1A"/>
    <property type="match status" value="1"/>
</dbReference>
<dbReference type="PANTHER" id="PTHR14083">
    <property type="entry name" value="YIP1 INTERACTING FACTOR HOMOLOG YIF1 PROTEIN"/>
    <property type="match status" value="1"/>
</dbReference>
<keyword evidence="6 9" id="KW-1133">Transmembrane helix</keyword>
<evidence type="ECO:0000256" key="2">
    <source>
        <dbReference type="ARBA" id="ARBA00022448"/>
    </source>
</evidence>
<dbReference type="AlphaFoldDB" id="A0A2Y9G1P5"/>
<organism evidence="11 12">
    <name type="scientific">Trichechus manatus latirostris</name>
    <name type="common">Florida manatee</name>
    <dbReference type="NCBI Taxonomy" id="127582"/>
    <lineage>
        <taxon>Eukaryota</taxon>
        <taxon>Metazoa</taxon>
        <taxon>Chordata</taxon>
        <taxon>Craniata</taxon>
        <taxon>Vertebrata</taxon>
        <taxon>Euteleostomi</taxon>
        <taxon>Mammalia</taxon>
        <taxon>Eutheria</taxon>
        <taxon>Afrotheria</taxon>
        <taxon>Sirenia</taxon>
        <taxon>Trichechidae</taxon>
        <taxon>Trichechus</taxon>
    </lineage>
</organism>
<dbReference type="GO" id="GO:0005789">
    <property type="term" value="C:endoplasmic reticulum membrane"/>
    <property type="evidence" value="ECO:0007669"/>
    <property type="project" value="UniProtKB-SubCell"/>
</dbReference>
<proteinExistence type="inferred from homology"/>
<comment type="function">
    <text evidence="9">Has a role in transport between endoplasmic reticulum and Golgi.</text>
</comment>
<keyword evidence="8 9" id="KW-0472">Membrane</keyword>
<dbReference type="GO" id="GO:0006888">
    <property type="term" value="P:endoplasmic reticulum to Golgi vesicle-mediated transport"/>
    <property type="evidence" value="ECO:0007669"/>
    <property type="project" value="UniProtKB-UniRule"/>
</dbReference>
<gene>
    <name evidence="12" type="primary">YIF1A</name>
</gene>
<dbReference type="RefSeq" id="XP_012413143.1">
    <property type="nucleotide sequence ID" value="XM_012557689.1"/>
</dbReference>
<dbReference type="GO" id="GO:0015031">
    <property type="term" value="P:protein transport"/>
    <property type="evidence" value="ECO:0007669"/>
    <property type="project" value="UniProtKB-KW"/>
</dbReference>
<evidence type="ECO:0000256" key="5">
    <source>
        <dbReference type="ARBA" id="ARBA00022927"/>
    </source>
</evidence>
<dbReference type="OrthoDB" id="337750at2759"/>